<evidence type="ECO:0000256" key="2">
    <source>
        <dbReference type="ARBA" id="ARBA00029447"/>
    </source>
</evidence>
<dbReference type="SMART" id="SM00283">
    <property type="entry name" value="MA"/>
    <property type="match status" value="1"/>
</dbReference>
<evidence type="ECO:0000313" key="8">
    <source>
        <dbReference type="Proteomes" id="UP000050417"/>
    </source>
</evidence>
<gene>
    <name evidence="7" type="ORF">ADN00_17325</name>
</gene>
<dbReference type="PROSITE" id="PS50111">
    <property type="entry name" value="CHEMOTAXIS_TRANSDUC_2"/>
    <property type="match status" value="1"/>
</dbReference>
<evidence type="ECO:0000259" key="5">
    <source>
        <dbReference type="PROSITE" id="PS50111"/>
    </source>
</evidence>
<evidence type="ECO:0000313" key="7">
    <source>
        <dbReference type="EMBL" id="KPL71447.1"/>
    </source>
</evidence>
<dbReference type="GO" id="GO:0007165">
    <property type="term" value="P:signal transduction"/>
    <property type="evidence" value="ECO:0007669"/>
    <property type="project" value="UniProtKB-KW"/>
</dbReference>
<dbReference type="GO" id="GO:0016020">
    <property type="term" value="C:membrane"/>
    <property type="evidence" value="ECO:0007669"/>
    <property type="project" value="InterPro"/>
</dbReference>
<dbReference type="EMBL" id="LGCL01000041">
    <property type="protein sequence ID" value="KPL71447.1"/>
    <property type="molecule type" value="Genomic_DNA"/>
</dbReference>
<feature type="domain" description="HAMP" evidence="6">
    <location>
        <begin position="347"/>
        <end position="407"/>
    </location>
</feature>
<comment type="caution">
    <text evidence="7">The sequence shown here is derived from an EMBL/GenBank/DDBJ whole genome shotgun (WGS) entry which is preliminary data.</text>
</comment>
<proteinExistence type="inferred from homology"/>
<evidence type="ECO:0000256" key="1">
    <source>
        <dbReference type="ARBA" id="ARBA00023224"/>
    </source>
</evidence>
<keyword evidence="8" id="KW-1185">Reference proteome</keyword>
<dbReference type="Pfam" id="PF00015">
    <property type="entry name" value="MCPsignal"/>
    <property type="match status" value="1"/>
</dbReference>
<evidence type="ECO:0000256" key="4">
    <source>
        <dbReference type="SAM" id="Phobius"/>
    </source>
</evidence>
<dbReference type="Proteomes" id="UP000050417">
    <property type="component" value="Unassembled WGS sequence"/>
</dbReference>
<dbReference type="SUPFAM" id="SSF158472">
    <property type="entry name" value="HAMP domain-like"/>
    <property type="match status" value="1"/>
</dbReference>
<feature type="domain" description="Methyl-accepting transducer" evidence="5">
    <location>
        <begin position="465"/>
        <end position="750"/>
    </location>
</feature>
<dbReference type="CDD" id="cd06225">
    <property type="entry name" value="HAMP"/>
    <property type="match status" value="1"/>
</dbReference>
<dbReference type="OrthoDB" id="138587at2"/>
<dbReference type="InterPro" id="IPR004089">
    <property type="entry name" value="MCPsignal_dom"/>
</dbReference>
<dbReference type="Pfam" id="PF22673">
    <property type="entry name" value="MCP-like_PDC_1"/>
    <property type="match status" value="1"/>
</dbReference>
<dbReference type="Gene3D" id="1.10.287.950">
    <property type="entry name" value="Methyl-accepting chemotaxis protein"/>
    <property type="match status" value="1"/>
</dbReference>
<dbReference type="Gene3D" id="3.30.450.20">
    <property type="entry name" value="PAS domain"/>
    <property type="match status" value="2"/>
</dbReference>
<dbReference type="SUPFAM" id="SSF58104">
    <property type="entry name" value="Methyl-accepting chemotaxis protein (MCP) signaling domain"/>
    <property type="match status" value="2"/>
</dbReference>
<dbReference type="InterPro" id="IPR003660">
    <property type="entry name" value="HAMP_dom"/>
</dbReference>
<comment type="similarity">
    <text evidence="2">Belongs to the methyl-accepting chemotaxis (MCP) protein family.</text>
</comment>
<keyword evidence="4" id="KW-0472">Membrane</keyword>
<dbReference type="PATRIC" id="fig|1134406.4.peg.528"/>
<evidence type="ECO:0000259" key="6">
    <source>
        <dbReference type="PROSITE" id="PS50885"/>
    </source>
</evidence>
<keyword evidence="1 3" id="KW-0807">Transducer</keyword>
<accession>A0A0P6WRA9</accession>
<organism evidence="7 8">
    <name type="scientific">Ornatilinea apprima</name>
    <dbReference type="NCBI Taxonomy" id="1134406"/>
    <lineage>
        <taxon>Bacteria</taxon>
        <taxon>Bacillati</taxon>
        <taxon>Chloroflexota</taxon>
        <taxon>Anaerolineae</taxon>
        <taxon>Anaerolineales</taxon>
        <taxon>Anaerolineaceae</taxon>
        <taxon>Ornatilinea</taxon>
    </lineage>
</organism>
<dbReference type="CDD" id="cd11386">
    <property type="entry name" value="MCP_signal"/>
    <property type="match status" value="1"/>
</dbReference>
<evidence type="ECO:0000256" key="3">
    <source>
        <dbReference type="PROSITE-ProRule" id="PRU00284"/>
    </source>
</evidence>
<dbReference type="Gene3D" id="6.10.340.10">
    <property type="match status" value="1"/>
</dbReference>
<dbReference type="PANTHER" id="PTHR32089:SF112">
    <property type="entry name" value="LYSOZYME-LIKE PROTEIN-RELATED"/>
    <property type="match status" value="1"/>
</dbReference>
<name>A0A0P6WRA9_9CHLR</name>
<keyword evidence="4" id="KW-0812">Transmembrane</keyword>
<sequence>MKKGIAFTGLKFKSIQVYLTLTVGIILLVILGINTFASLTSLNRISSSNAQTIGLNQAKANAAAIQGKLEIGLDTARSFAQALSAQKTLGESSLTRQQVEAMTEQILIQNPNFNGIYTIWEPNAFDGQDADFVNATGHDASGRLNAYFARGDSGQIFHDPAYGYETDAYYTCPRDTLTDCISEPTVYEVGGKNVLLTSLTAPILVNGKFVGIVGVDYDLNFLQGIADSIDLYNGTSKMTIFSHQGMVAGRTGEAGLVGKHITDVDTGAGEDLAIIQSGESKNQLEDSLLEVFVPIYTGNSSTPWSVEILIPAEEIQREANQAMVNLIILMAILVVIGLVLLWFVIGQTISKPVKKVAQILKRIALGDLQRDMAEVKERQALVNRSDEIGSIGQAFEDMLAYLQEMGIAASVIAANNLQVEVRPVSEQDELGHAFSRMIHSLRETIQDVTENANQLNLASAQLAAASNQASAAVSQIATTIQQVAKGTGQQSEATSVTAASMEQMRRSIDGVAKGAQEQAEAVARAAEITARFSQSLDVLAQAAQGAAEGGAATVTASDKGAQVVENTIKAMNTIRSTVGQSADKVREMGERSAQIGMIVETIDDIASQTNLLALNAAIEAARAGEHGKGFAVVADEVRKLAERSSSATKEITNLIKTIQTTVSEAVSAMDIGINEIERGVQTANQAGDALSSIMETAAGVEKGGAEAVQVARQAQSAASDLVSAMDTVSAVVEQNTAATEEMAAGSLEVSQSVENIASVSEENSAAVEEVSASTEEMSAQVEEVTASAQSLAEMAEALNEIVNRFQIGSRAE</sequence>
<reference evidence="7 8" key="1">
    <citation type="submission" date="2015-07" db="EMBL/GenBank/DDBJ databases">
        <title>Genome sequence of Ornatilinea apprima DSM 23815.</title>
        <authorList>
            <person name="Hemp J."/>
            <person name="Ward L.M."/>
            <person name="Pace L.A."/>
            <person name="Fischer W.W."/>
        </authorList>
    </citation>
    <scope>NUCLEOTIDE SEQUENCE [LARGE SCALE GENOMIC DNA]</scope>
    <source>
        <strain evidence="7 8">P3M-1</strain>
    </source>
</reference>
<protein>
    <recommendedName>
        <fullName evidence="9">Chemotaxis protein</fullName>
    </recommendedName>
</protein>
<feature type="transmembrane region" description="Helical" evidence="4">
    <location>
        <begin position="15"/>
        <end position="37"/>
    </location>
</feature>
<evidence type="ECO:0008006" key="9">
    <source>
        <dbReference type="Google" id="ProtNLM"/>
    </source>
</evidence>
<dbReference type="STRING" id="1134406.ADN00_17325"/>
<dbReference type="CDD" id="cd12913">
    <property type="entry name" value="PDC1_MCP_like"/>
    <property type="match status" value="1"/>
</dbReference>
<keyword evidence="4" id="KW-1133">Transmembrane helix</keyword>
<dbReference type="SMART" id="SM00304">
    <property type="entry name" value="HAMP"/>
    <property type="match status" value="2"/>
</dbReference>
<dbReference type="PANTHER" id="PTHR32089">
    <property type="entry name" value="METHYL-ACCEPTING CHEMOTAXIS PROTEIN MCPB"/>
    <property type="match status" value="1"/>
</dbReference>
<dbReference type="RefSeq" id="WP_075064308.1">
    <property type="nucleotide sequence ID" value="NZ_LGCL01000041.1"/>
</dbReference>
<feature type="transmembrane region" description="Helical" evidence="4">
    <location>
        <begin position="326"/>
        <end position="345"/>
    </location>
</feature>
<dbReference type="AlphaFoldDB" id="A0A0P6WRA9"/>
<dbReference type="Pfam" id="PF00672">
    <property type="entry name" value="HAMP"/>
    <property type="match status" value="1"/>
</dbReference>
<dbReference type="PROSITE" id="PS50885">
    <property type="entry name" value="HAMP"/>
    <property type="match status" value="1"/>
</dbReference>